<dbReference type="RefSeq" id="WP_147058066.1">
    <property type="nucleotide sequence ID" value="NZ_BJYL01000027.1"/>
</dbReference>
<keyword evidence="3" id="KW-1185">Reference proteome</keyword>
<evidence type="ECO:0000313" key="2">
    <source>
        <dbReference type="EMBL" id="GEN83801.1"/>
    </source>
</evidence>
<dbReference type="EMBL" id="BJYL01000027">
    <property type="protein sequence ID" value="GEN83801.1"/>
    <property type="molecule type" value="Genomic_DNA"/>
</dbReference>
<accession>A0A511Z8M7</accession>
<feature type="transmembrane region" description="Helical" evidence="1">
    <location>
        <begin position="78"/>
        <end position="99"/>
    </location>
</feature>
<dbReference type="OrthoDB" id="1683959at2"/>
<reference evidence="2 3" key="1">
    <citation type="submission" date="2019-07" db="EMBL/GenBank/DDBJ databases">
        <title>Whole genome shotgun sequence of Sporosarcina luteola NBRC 105378.</title>
        <authorList>
            <person name="Hosoyama A."/>
            <person name="Uohara A."/>
            <person name="Ohji S."/>
            <person name="Ichikawa N."/>
        </authorList>
    </citation>
    <scope>NUCLEOTIDE SEQUENCE [LARGE SCALE GENOMIC DNA]</scope>
    <source>
        <strain evidence="2 3">NBRC 105378</strain>
    </source>
</reference>
<dbReference type="Proteomes" id="UP000321901">
    <property type="component" value="Unassembled WGS sequence"/>
</dbReference>
<organism evidence="2 3">
    <name type="scientific">Sporosarcina luteola</name>
    <dbReference type="NCBI Taxonomy" id="582850"/>
    <lineage>
        <taxon>Bacteria</taxon>
        <taxon>Bacillati</taxon>
        <taxon>Bacillota</taxon>
        <taxon>Bacilli</taxon>
        <taxon>Bacillales</taxon>
        <taxon>Caryophanaceae</taxon>
        <taxon>Sporosarcina</taxon>
    </lineage>
</organism>
<feature type="transmembrane region" description="Helical" evidence="1">
    <location>
        <begin position="20"/>
        <end position="38"/>
    </location>
</feature>
<name>A0A511Z8M7_9BACL</name>
<protein>
    <submittedName>
        <fullName evidence="2">Uncharacterized protein</fullName>
    </submittedName>
</protein>
<sequence>MHGAENPKRSARPFFSSNIAKWLLHLTAFVVFQILFLLTDGSRFWNILNLNKAGEKVVAFLHPFFNQFLIYSSEHLNYVTAVWGVVVVVDGIFKFVMWLKSQRADHAR</sequence>
<dbReference type="AlphaFoldDB" id="A0A511Z8M7"/>
<keyword evidence="1" id="KW-0472">Membrane</keyword>
<keyword evidence="1" id="KW-0812">Transmembrane</keyword>
<gene>
    <name evidence="2" type="ORF">SLU01_21130</name>
</gene>
<comment type="caution">
    <text evidence="2">The sequence shown here is derived from an EMBL/GenBank/DDBJ whole genome shotgun (WGS) entry which is preliminary data.</text>
</comment>
<proteinExistence type="predicted"/>
<evidence type="ECO:0000256" key="1">
    <source>
        <dbReference type="SAM" id="Phobius"/>
    </source>
</evidence>
<evidence type="ECO:0000313" key="3">
    <source>
        <dbReference type="Proteomes" id="UP000321901"/>
    </source>
</evidence>
<keyword evidence="1" id="KW-1133">Transmembrane helix</keyword>